<dbReference type="PANTHER" id="PTHR38110:SF1">
    <property type="entry name" value="THIOESTERASE DOMAIN-CONTAINING PROTEIN"/>
    <property type="match status" value="1"/>
</dbReference>
<dbReference type="InterPro" id="IPR052389">
    <property type="entry name" value="Sec_Metab_Biosynth-Assoc"/>
</dbReference>
<dbReference type="InterPro" id="IPR049450">
    <property type="entry name" value="ACOT8-like_C"/>
</dbReference>
<comment type="caution">
    <text evidence="3">The sequence shown here is derived from an EMBL/GenBank/DDBJ whole genome shotgun (WGS) entry which is preliminary data.</text>
</comment>
<organism evidence="3 4">
    <name type="scientific">Salinisphaera hydrothermalis (strain C41B8)</name>
    <dbReference type="NCBI Taxonomy" id="1304275"/>
    <lineage>
        <taxon>Bacteria</taxon>
        <taxon>Pseudomonadati</taxon>
        <taxon>Pseudomonadota</taxon>
        <taxon>Gammaproteobacteria</taxon>
        <taxon>Salinisphaerales</taxon>
        <taxon>Salinisphaeraceae</taxon>
        <taxon>Salinisphaera</taxon>
    </lineage>
</organism>
<dbReference type="InterPro" id="IPR042171">
    <property type="entry name" value="Acyl-CoA_hotdog"/>
</dbReference>
<dbReference type="EMBL" id="APNK01000008">
    <property type="protein sequence ID" value="KEZ77908.1"/>
    <property type="molecule type" value="Genomic_DNA"/>
</dbReference>
<sequence length="272" mass="28995">MTETLDRTPLSVLLSQLQPSGDAWEIDIPEDWLQGRAIYGGLSAAVCLAAVTAAVDDLAPLRSAQIAFVGPAGPGVCVRPSILRQGKSMAFVAADMTSSDKPAVRATFGFGAARESALAYEHVSAPDVADPAEGGRFFEDREGRNLGPNFARHFDSAWAAGATPISGAGTPEFCVWMRHRDVAMRDSLLGLVALADALPPAAMARMTAPAPVSSVTWQFDLLHDRPATDDGWWLCRSSAEQIADGYSAQHMTIWNSQREPVLVGRQSVAVFA</sequence>
<evidence type="ECO:0000313" key="4">
    <source>
        <dbReference type="Proteomes" id="UP000028302"/>
    </source>
</evidence>
<dbReference type="eggNOG" id="COG2050">
    <property type="taxonomic scope" value="Bacteria"/>
</dbReference>
<dbReference type="Pfam" id="PF20789">
    <property type="entry name" value="4HBT_3C"/>
    <property type="match status" value="1"/>
</dbReference>
<dbReference type="PANTHER" id="PTHR38110">
    <property type="entry name" value="CHROMOSOME 23, WHOLE GENOME SHOTGUN SEQUENCE"/>
    <property type="match status" value="1"/>
</dbReference>
<dbReference type="Proteomes" id="UP000028302">
    <property type="component" value="Unassembled WGS sequence"/>
</dbReference>
<protein>
    <submittedName>
        <fullName evidence="3">Acyl-CoA thioesterase II</fullName>
    </submittedName>
</protein>
<dbReference type="Pfam" id="PF13622">
    <property type="entry name" value="4HBT_3"/>
    <property type="match status" value="1"/>
</dbReference>
<gene>
    <name evidence="3" type="ORF">C41B8_07672</name>
</gene>
<evidence type="ECO:0000259" key="2">
    <source>
        <dbReference type="Pfam" id="PF20789"/>
    </source>
</evidence>
<feature type="domain" description="Acyl-CoA thioesterase-like N-terminal HotDog" evidence="1">
    <location>
        <begin position="28"/>
        <end position="111"/>
    </location>
</feature>
<evidence type="ECO:0000259" key="1">
    <source>
        <dbReference type="Pfam" id="PF13622"/>
    </source>
</evidence>
<dbReference type="SUPFAM" id="SSF54637">
    <property type="entry name" value="Thioesterase/thiol ester dehydrase-isomerase"/>
    <property type="match status" value="2"/>
</dbReference>
<evidence type="ECO:0000313" key="3">
    <source>
        <dbReference type="EMBL" id="KEZ77908.1"/>
    </source>
</evidence>
<feature type="domain" description="Acyl-CoA thioesterase-like C-terminal" evidence="2">
    <location>
        <begin position="140"/>
        <end position="270"/>
    </location>
</feature>
<dbReference type="OrthoDB" id="7059210at2"/>
<dbReference type="RefSeq" id="WP_037336311.1">
    <property type="nucleotide sequence ID" value="NZ_APNK01000008.1"/>
</dbReference>
<dbReference type="InterPro" id="IPR029069">
    <property type="entry name" value="HotDog_dom_sf"/>
</dbReference>
<name>A0A084IMH4_SALHC</name>
<dbReference type="AlphaFoldDB" id="A0A084IMH4"/>
<accession>A0A084IMH4</accession>
<reference evidence="3 4" key="1">
    <citation type="submission" date="2013-03" db="EMBL/GenBank/DDBJ databases">
        <title>Salinisphaera hydrothermalis C41B8 Genome Sequencing.</title>
        <authorList>
            <person name="Li C."/>
            <person name="Lai Q."/>
            <person name="Shao Z."/>
        </authorList>
    </citation>
    <scope>NUCLEOTIDE SEQUENCE [LARGE SCALE GENOMIC DNA]</scope>
    <source>
        <strain evidence="3 4">C41B8</strain>
    </source>
</reference>
<dbReference type="STRING" id="1304275.C41B8_07672"/>
<dbReference type="Gene3D" id="2.40.160.210">
    <property type="entry name" value="Acyl-CoA thioesterase, double hotdog domain"/>
    <property type="match status" value="1"/>
</dbReference>
<keyword evidence="4" id="KW-1185">Reference proteome</keyword>
<dbReference type="InterPro" id="IPR049449">
    <property type="entry name" value="TesB_ACOT8-like_N"/>
</dbReference>
<proteinExistence type="predicted"/>